<comment type="caution">
    <text evidence="1">The sequence shown here is derived from an EMBL/GenBank/DDBJ whole genome shotgun (WGS) entry which is preliminary data.</text>
</comment>
<dbReference type="AlphaFoldDB" id="A0A532UXJ4"/>
<proteinExistence type="predicted"/>
<sequence length="177" mass="19282">MNLALLLLLVAQAEGSSAVPPPLPTFELMLDSAQIVVIGKVDSMWYSVDTISGEINGQPFNSTLPHTHISAEILSAYAKDSTLIPPTNTIHISHEGGMISPGRWVHVTPSVRFKEGEIFLAAIKIHPHFTGEDETIYCVSTKPWKYTIQNDSLIGDVESIPLGEAIDKLSSAFQETQ</sequence>
<evidence type="ECO:0000313" key="1">
    <source>
        <dbReference type="EMBL" id="TKJ39663.1"/>
    </source>
</evidence>
<protein>
    <submittedName>
        <fullName evidence="1">Uncharacterized protein</fullName>
    </submittedName>
</protein>
<dbReference type="Proteomes" id="UP000317778">
    <property type="component" value="Unassembled WGS sequence"/>
</dbReference>
<organism evidence="1 2">
    <name type="scientific">candidate division TA06 bacterium B3_TA06</name>
    <dbReference type="NCBI Taxonomy" id="2012487"/>
    <lineage>
        <taxon>Bacteria</taxon>
        <taxon>Bacteria division TA06</taxon>
    </lineage>
</organism>
<evidence type="ECO:0000313" key="2">
    <source>
        <dbReference type="Proteomes" id="UP000317778"/>
    </source>
</evidence>
<dbReference type="EMBL" id="NJBO01000023">
    <property type="protein sequence ID" value="TKJ39663.1"/>
    <property type="molecule type" value="Genomic_DNA"/>
</dbReference>
<name>A0A532UXJ4_UNCT6</name>
<reference evidence="1 2" key="1">
    <citation type="submission" date="2017-06" db="EMBL/GenBank/DDBJ databases">
        <title>Novel microbial phyla capable of carbon fixation and sulfur reduction in deep-sea sediments.</title>
        <authorList>
            <person name="Huang J."/>
            <person name="Baker B."/>
            <person name="Wang Y."/>
        </authorList>
    </citation>
    <scope>NUCLEOTIDE SEQUENCE [LARGE SCALE GENOMIC DNA]</scope>
    <source>
        <strain evidence="1">B3_TA06</strain>
    </source>
</reference>
<accession>A0A532UXJ4</accession>
<gene>
    <name evidence="1" type="ORF">CEE36_10215</name>
</gene>